<evidence type="ECO:0000313" key="4">
    <source>
        <dbReference type="Proteomes" id="UP001596101"/>
    </source>
</evidence>
<sequence>MKTMLSIFLILSAAQLAVPVAAHEQIGVDAQVPAALRNRPATSPPAAGAALQAQVLSKLEAQFHAADLDGNGTLSPEEAKGFGFVATHFDAIDAGRRGAVSFADLRAFLARAKAERR</sequence>
<reference evidence="4" key="1">
    <citation type="journal article" date="2019" name="Int. J. Syst. Evol. Microbiol.">
        <title>The Global Catalogue of Microorganisms (GCM) 10K type strain sequencing project: providing services to taxonomists for standard genome sequencing and annotation.</title>
        <authorList>
            <consortium name="The Broad Institute Genomics Platform"/>
            <consortium name="The Broad Institute Genome Sequencing Center for Infectious Disease"/>
            <person name="Wu L."/>
            <person name="Ma J."/>
        </authorList>
    </citation>
    <scope>NUCLEOTIDE SEQUENCE [LARGE SCALE GENOMIC DNA]</scope>
    <source>
        <strain evidence="4">CCUG 43111</strain>
    </source>
</reference>
<evidence type="ECO:0000256" key="1">
    <source>
        <dbReference type="SAM" id="SignalP"/>
    </source>
</evidence>
<dbReference type="SUPFAM" id="SSF47473">
    <property type="entry name" value="EF-hand"/>
    <property type="match status" value="1"/>
</dbReference>
<dbReference type="RefSeq" id="WP_379754513.1">
    <property type="nucleotide sequence ID" value="NZ_JBHSMR010000013.1"/>
</dbReference>
<comment type="caution">
    <text evidence="3">The sequence shown here is derived from an EMBL/GenBank/DDBJ whole genome shotgun (WGS) entry which is preliminary data.</text>
</comment>
<accession>A0ABW0MK13</accession>
<dbReference type="Proteomes" id="UP001596101">
    <property type="component" value="Unassembled WGS sequence"/>
</dbReference>
<evidence type="ECO:0000313" key="3">
    <source>
        <dbReference type="EMBL" id="MFC5478574.1"/>
    </source>
</evidence>
<dbReference type="InterPro" id="IPR002048">
    <property type="entry name" value="EF_hand_dom"/>
</dbReference>
<dbReference type="InterPro" id="IPR011992">
    <property type="entry name" value="EF-hand-dom_pair"/>
</dbReference>
<dbReference type="Gene3D" id="1.10.238.10">
    <property type="entry name" value="EF-hand"/>
    <property type="match status" value="1"/>
</dbReference>
<proteinExistence type="predicted"/>
<feature type="signal peptide" evidence="1">
    <location>
        <begin position="1"/>
        <end position="24"/>
    </location>
</feature>
<evidence type="ECO:0000259" key="2">
    <source>
        <dbReference type="PROSITE" id="PS50222"/>
    </source>
</evidence>
<gene>
    <name evidence="3" type="ORF">ACFPQ5_10265</name>
</gene>
<dbReference type="PROSITE" id="PS50222">
    <property type="entry name" value="EF_HAND_2"/>
    <property type="match status" value="1"/>
</dbReference>
<keyword evidence="1" id="KW-0732">Signal</keyword>
<dbReference type="EMBL" id="JBHSMR010000013">
    <property type="protein sequence ID" value="MFC5478574.1"/>
    <property type="molecule type" value="Genomic_DNA"/>
</dbReference>
<protein>
    <submittedName>
        <fullName evidence="3">EF-hand domain-containing protein</fullName>
    </submittedName>
</protein>
<feature type="chain" id="PRO_5045928139" evidence="1">
    <location>
        <begin position="25"/>
        <end position="117"/>
    </location>
</feature>
<keyword evidence="4" id="KW-1185">Reference proteome</keyword>
<organism evidence="3 4">
    <name type="scientific">Massilia suwonensis</name>
    <dbReference type="NCBI Taxonomy" id="648895"/>
    <lineage>
        <taxon>Bacteria</taxon>
        <taxon>Pseudomonadati</taxon>
        <taxon>Pseudomonadota</taxon>
        <taxon>Betaproteobacteria</taxon>
        <taxon>Burkholderiales</taxon>
        <taxon>Oxalobacteraceae</taxon>
        <taxon>Telluria group</taxon>
        <taxon>Massilia</taxon>
    </lineage>
</organism>
<name>A0ABW0MK13_9BURK</name>
<feature type="domain" description="EF-hand" evidence="2">
    <location>
        <begin position="54"/>
        <end position="89"/>
    </location>
</feature>